<feature type="region of interest" description="Disordered" evidence="2">
    <location>
        <begin position="88"/>
        <end position="115"/>
    </location>
</feature>
<organism evidence="3 4">
    <name type="scientific">Panagrellus redivivus</name>
    <name type="common">Microworm</name>
    <dbReference type="NCBI Taxonomy" id="6233"/>
    <lineage>
        <taxon>Eukaryota</taxon>
        <taxon>Metazoa</taxon>
        <taxon>Ecdysozoa</taxon>
        <taxon>Nematoda</taxon>
        <taxon>Chromadorea</taxon>
        <taxon>Rhabditida</taxon>
        <taxon>Tylenchina</taxon>
        <taxon>Panagrolaimomorpha</taxon>
        <taxon>Panagrolaimoidea</taxon>
        <taxon>Panagrolaimidae</taxon>
        <taxon>Panagrellus</taxon>
    </lineage>
</organism>
<proteinExistence type="predicted"/>
<name>A0A7E4V2M5_PANRE</name>
<dbReference type="Proteomes" id="UP000492821">
    <property type="component" value="Unassembled WGS sequence"/>
</dbReference>
<feature type="region of interest" description="Disordered" evidence="2">
    <location>
        <begin position="562"/>
        <end position="629"/>
    </location>
</feature>
<protein>
    <submittedName>
        <fullName evidence="4">Angiomotin_C domain-containing protein</fullName>
    </submittedName>
</protein>
<feature type="region of interest" description="Disordered" evidence="2">
    <location>
        <begin position="1"/>
        <end position="21"/>
    </location>
</feature>
<sequence length="837" mass="93714">MDNVDSHGGGPGSSSGQIQGKILPQLVLESFGETAAQGLDIHHEKEDSTNERQVQNMIENYKTHLLQKQQQQQKAAAIAANQHFRQALPNGSANAPGPPPQPPPPPPTSHSHPCLFTMDAKQTSGQSDEFRQSPSHAIVTSDQVLGYFDQTGYTNGVPTPQTTQTMFFQDQPANTVIVKFSDLNSLRNENELLRSKVDALEQKLGGLRQLEQAYDLIEKEFEHVVQQREQQELLEKKTMAKMDQQIQRLIAENIALLQRLDTVTNESVTPQMQQQAAAAGDMRTKELTALLNEYVNQNKNLQTQKDRHLVEIEAQNETLKEQRRHIDVLENALQNAQDRIAVKDRQIMESNVLIERCNKLQQMLQSLTEERERRHEEYIKEKAQLEMDLALAKMQKENPKNTRTSPEPEDSTKLRRLLAAKDEKIAKLESDLLQIHRKYADEAGKSEYSIKAEFEALNTQYRKLELEKLERERRVHEVVNENRRLHDHLAEERAAMDRRFGVLEEHIQRLANQRPLPSPQHRNHAVSVNSLHTINNPSMDFDYQRPASVDPAYRMEEMRRNIAARKQQPPPSLFSRSYSRARMPSSSTANLTMSHPPRSPPPTQDHFRASSGPSSAVHSTMNPISDKDQPLLERQLADYVASLPESTRRRFITATGLNDNFGFASSSTPVSPPAPQSTSSTPDLPEGAKLTLMRQTSKSTPTPEAPSNTGVRIHLTDSDRPKLGHCESTLSDVDPSELRSRSGSDSDSEHIPNPRPGSDVYAYEVQPPQSHTTTTTTVVEVNRDNLSSSHNAVAAGNHRVRSKVGPQRSLTRQASSAGSESVGGASGYVTGSSESPR</sequence>
<dbReference type="GO" id="GO:0005923">
    <property type="term" value="C:bicellular tight junction"/>
    <property type="evidence" value="ECO:0007669"/>
    <property type="project" value="TreeGrafter"/>
</dbReference>
<dbReference type="GO" id="GO:0005886">
    <property type="term" value="C:plasma membrane"/>
    <property type="evidence" value="ECO:0007669"/>
    <property type="project" value="TreeGrafter"/>
</dbReference>
<keyword evidence="3" id="KW-1185">Reference proteome</keyword>
<feature type="compositionally biased region" description="Low complexity" evidence="2">
    <location>
        <begin position="814"/>
        <end position="823"/>
    </location>
</feature>
<feature type="compositionally biased region" description="Polar residues" evidence="2">
    <location>
        <begin position="574"/>
        <end position="593"/>
    </location>
</feature>
<feature type="compositionally biased region" description="Basic and acidic residues" evidence="2">
    <location>
        <begin position="736"/>
        <end position="752"/>
    </location>
</feature>
<dbReference type="GO" id="GO:0030334">
    <property type="term" value="P:regulation of cell migration"/>
    <property type="evidence" value="ECO:0007669"/>
    <property type="project" value="TreeGrafter"/>
</dbReference>
<feature type="compositionally biased region" description="Pro residues" evidence="2">
    <location>
        <begin position="96"/>
        <end position="108"/>
    </location>
</feature>
<feature type="compositionally biased region" description="Polar residues" evidence="2">
    <location>
        <begin position="693"/>
        <end position="710"/>
    </location>
</feature>
<dbReference type="GO" id="GO:0031410">
    <property type="term" value="C:cytoplasmic vesicle"/>
    <property type="evidence" value="ECO:0007669"/>
    <property type="project" value="TreeGrafter"/>
</dbReference>
<keyword evidence="1" id="KW-0175">Coiled coil</keyword>
<feature type="compositionally biased region" description="Polar residues" evidence="2">
    <location>
        <begin position="611"/>
        <end position="623"/>
    </location>
</feature>
<feature type="region of interest" description="Disordered" evidence="2">
    <location>
        <begin position="663"/>
        <end position="763"/>
    </location>
</feature>
<feature type="coiled-coil region" evidence="1">
    <location>
        <begin position="183"/>
        <end position="474"/>
    </location>
</feature>
<reference evidence="4" key="2">
    <citation type="submission" date="2020-10" db="UniProtKB">
        <authorList>
            <consortium name="WormBaseParasite"/>
        </authorList>
    </citation>
    <scope>IDENTIFICATION</scope>
</reference>
<accession>A0A7E4V2M5</accession>
<reference evidence="3" key="1">
    <citation type="journal article" date="2013" name="Genetics">
        <title>The draft genome and transcriptome of Panagrellus redivivus are shaped by the harsh demands of a free-living lifestyle.</title>
        <authorList>
            <person name="Srinivasan J."/>
            <person name="Dillman A.R."/>
            <person name="Macchietto M.G."/>
            <person name="Heikkinen L."/>
            <person name="Lakso M."/>
            <person name="Fracchia K.M."/>
            <person name="Antoshechkin I."/>
            <person name="Mortazavi A."/>
            <person name="Wong G."/>
            <person name="Sternberg P.W."/>
        </authorList>
    </citation>
    <scope>NUCLEOTIDE SEQUENCE [LARGE SCALE GENOMIC DNA]</scope>
    <source>
        <strain evidence="3">MT8872</strain>
    </source>
</reference>
<dbReference type="PANTHER" id="PTHR14826">
    <property type="entry name" value="ANGIOMOTIN"/>
    <property type="match status" value="1"/>
</dbReference>
<evidence type="ECO:0000313" key="3">
    <source>
        <dbReference type="Proteomes" id="UP000492821"/>
    </source>
</evidence>
<dbReference type="GO" id="GO:0030036">
    <property type="term" value="P:actin cytoskeleton organization"/>
    <property type="evidence" value="ECO:0007669"/>
    <property type="project" value="TreeGrafter"/>
</dbReference>
<dbReference type="InterPro" id="IPR051747">
    <property type="entry name" value="Angiomotin-like"/>
</dbReference>
<dbReference type="PANTHER" id="PTHR14826:SF14">
    <property type="entry name" value="ANGIOMOTIN_C DOMAIN-CONTAINING PROTEIN"/>
    <property type="match status" value="1"/>
</dbReference>
<dbReference type="AlphaFoldDB" id="A0A7E4V2M5"/>
<feature type="compositionally biased region" description="Basic and acidic residues" evidence="2">
    <location>
        <begin position="714"/>
        <end position="725"/>
    </location>
</feature>
<dbReference type="WBParaSite" id="Pan_g1545.t1">
    <property type="protein sequence ID" value="Pan_g1545.t1"/>
    <property type="gene ID" value="Pan_g1545"/>
</dbReference>
<evidence type="ECO:0000256" key="2">
    <source>
        <dbReference type="SAM" id="MobiDB-lite"/>
    </source>
</evidence>
<feature type="region of interest" description="Disordered" evidence="2">
    <location>
        <begin position="781"/>
        <end position="837"/>
    </location>
</feature>
<evidence type="ECO:0000256" key="1">
    <source>
        <dbReference type="SAM" id="Coils"/>
    </source>
</evidence>
<evidence type="ECO:0000313" key="4">
    <source>
        <dbReference type="WBParaSite" id="Pan_g1545.t1"/>
    </source>
</evidence>